<dbReference type="EMBL" id="JAQMWT010000647">
    <property type="protein sequence ID" value="KAJ8598779.1"/>
    <property type="molecule type" value="Genomic_DNA"/>
</dbReference>
<feature type="compositionally biased region" description="Basic and acidic residues" evidence="6">
    <location>
        <begin position="320"/>
        <end position="340"/>
    </location>
</feature>
<evidence type="ECO:0000256" key="6">
    <source>
        <dbReference type="SAM" id="MobiDB-lite"/>
    </source>
</evidence>
<dbReference type="PROSITE" id="PS51916">
    <property type="entry name" value="DEUBAD"/>
    <property type="match status" value="1"/>
</dbReference>
<dbReference type="InterPro" id="IPR044868">
    <property type="entry name" value="Rpn13/ADRM1_Pru"/>
</dbReference>
<feature type="region of interest" description="Disordered" evidence="6">
    <location>
        <begin position="301"/>
        <end position="340"/>
    </location>
</feature>
<dbReference type="GO" id="GO:0070628">
    <property type="term" value="F:proteasome binding"/>
    <property type="evidence" value="ECO:0007669"/>
    <property type="project" value="TreeGrafter"/>
</dbReference>
<comment type="subcellular location">
    <subcellularLocation>
        <location evidence="2">Cytoplasm</location>
    </subcellularLocation>
    <subcellularLocation>
        <location evidence="1">Nucleus</location>
    </subcellularLocation>
</comment>
<dbReference type="InterPro" id="IPR044867">
    <property type="entry name" value="DEUBAD_dom"/>
</dbReference>
<dbReference type="InterPro" id="IPR038633">
    <property type="entry name" value="Rpn13/ADRM1_Pru_sf"/>
</dbReference>
<dbReference type="GO" id="GO:0008541">
    <property type="term" value="C:proteasome regulatory particle, lid subcomplex"/>
    <property type="evidence" value="ECO:0007669"/>
    <property type="project" value="TreeGrafter"/>
</dbReference>
<sequence>MNLQNLMGAGGGRSEEPIVRFKAGKCETEARSGGKVWVMPTPRRGEVQLVRVDSLMHFQWRDRTTLAVDASCDHMVFPGDAKFEKIDTGRDDRVYVLQFRENTARRFFFWMQAKDASDDDALVARLNAAMNGDAPAPAPAGQLGNVLRRFQEGAEPSGPGAITLEGLQSVMQNLGMPPQARQQRQPEPASQPVSSEALQRAMTGALPPPLSLADVLAPEAIDASGILEDEAAVARLLDHLPEPQRSRDELRAVARRPQFRQALAQLASALRTPDNFASIFANFGIEPSTTPTPDPVRAFLDAIMHTNQPDAAERDDDGDDKMGDAPPKPDDDDDAAPKTD</sequence>
<dbReference type="InterPro" id="IPR006773">
    <property type="entry name" value="Rpn13/ADRM1"/>
</dbReference>
<gene>
    <name evidence="9" type="ORF">CTAYLR_010556</name>
</gene>
<feature type="region of interest" description="Disordered" evidence="6">
    <location>
        <begin position="177"/>
        <end position="198"/>
    </location>
</feature>
<evidence type="ECO:0000259" key="8">
    <source>
        <dbReference type="PROSITE" id="PS51917"/>
    </source>
</evidence>
<feature type="domain" description="Pru" evidence="8">
    <location>
        <begin position="13"/>
        <end position="133"/>
    </location>
</feature>
<dbReference type="AlphaFoldDB" id="A0AAD7U6P7"/>
<dbReference type="GO" id="GO:0061133">
    <property type="term" value="F:endopeptidase activator activity"/>
    <property type="evidence" value="ECO:0007669"/>
    <property type="project" value="TreeGrafter"/>
</dbReference>
<keyword evidence="5" id="KW-0539">Nucleus</keyword>
<dbReference type="InterPro" id="IPR038108">
    <property type="entry name" value="RPN13_DEUBAD_sf"/>
</dbReference>
<keyword evidence="4" id="KW-0647">Proteasome</keyword>
<evidence type="ECO:0000256" key="2">
    <source>
        <dbReference type="ARBA" id="ARBA00004496"/>
    </source>
</evidence>
<evidence type="ECO:0000313" key="10">
    <source>
        <dbReference type="Proteomes" id="UP001230188"/>
    </source>
</evidence>
<reference evidence="9" key="1">
    <citation type="submission" date="2023-01" db="EMBL/GenBank/DDBJ databases">
        <title>Metagenome sequencing of chrysophaentin producing Chrysophaeum taylorii.</title>
        <authorList>
            <person name="Davison J."/>
            <person name="Bewley C."/>
        </authorList>
    </citation>
    <scope>NUCLEOTIDE SEQUENCE</scope>
    <source>
        <strain evidence="9">NIES-1699</strain>
    </source>
</reference>
<accession>A0AAD7U6P7</accession>
<feature type="compositionally biased region" description="Low complexity" evidence="6">
    <location>
        <begin position="177"/>
        <end position="192"/>
    </location>
</feature>
<evidence type="ECO:0000259" key="7">
    <source>
        <dbReference type="PROSITE" id="PS51916"/>
    </source>
</evidence>
<evidence type="ECO:0000256" key="5">
    <source>
        <dbReference type="ARBA" id="ARBA00023242"/>
    </source>
</evidence>
<dbReference type="Gene3D" id="1.10.2020.20">
    <property type="match status" value="1"/>
</dbReference>
<proteinExistence type="predicted"/>
<protein>
    <submittedName>
        <fullName evidence="9">Uncharacterized protein</fullName>
    </submittedName>
</protein>
<dbReference type="PANTHER" id="PTHR12225:SF0">
    <property type="entry name" value="PROTEASOMAL UBIQUITIN RECEPTOR ADRM1"/>
    <property type="match status" value="1"/>
</dbReference>
<keyword evidence="3" id="KW-0963">Cytoplasm</keyword>
<evidence type="ECO:0000256" key="1">
    <source>
        <dbReference type="ARBA" id="ARBA00004123"/>
    </source>
</evidence>
<dbReference type="GO" id="GO:0005737">
    <property type="term" value="C:cytoplasm"/>
    <property type="evidence" value="ECO:0007669"/>
    <property type="project" value="UniProtKB-SubCell"/>
</dbReference>
<keyword evidence="10" id="KW-1185">Reference proteome</keyword>
<feature type="domain" description="DEUBAD" evidence="7">
    <location>
        <begin position="203"/>
        <end position="317"/>
    </location>
</feature>
<name>A0AAD7U6P7_9STRA</name>
<evidence type="ECO:0000313" key="9">
    <source>
        <dbReference type="EMBL" id="KAJ8598779.1"/>
    </source>
</evidence>
<dbReference type="Gene3D" id="2.30.29.70">
    <property type="entry name" value="Proteasomal ubiquitin receptor Rpn13/ADRM1"/>
    <property type="match status" value="1"/>
</dbReference>
<dbReference type="InterPro" id="IPR032368">
    <property type="entry name" value="RPN13_DEUBAD"/>
</dbReference>
<evidence type="ECO:0000256" key="3">
    <source>
        <dbReference type="ARBA" id="ARBA00022490"/>
    </source>
</evidence>
<dbReference type="GO" id="GO:0005634">
    <property type="term" value="C:nucleus"/>
    <property type="evidence" value="ECO:0007669"/>
    <property type="project" value="UniProtKB-SubCell"/>
</dbReference>
<dbReference type="Pfam" id="PF04683">
    <property type="entry name" value="Rpn13_ADRM1_Pru"/>
    <property type="match status" value="1"/>
</dbReference>
<organism evidence="9 10">
    <name type="scientific">Chrysophaeum taylorii</name>
    <dbReference type="NCBI Taxonomy" id="2483200"/>
    <lineage>
        <taxon>Eukaryota</taxon>
        <taxon>Sar</taxon>
        <taxon>Stramenopiles</taxon>
        <taxon>Ochrophyta</taxon>
        <taxon>Pelagophyceae</taxon>
        <taxon>Pelagomonadales</taxon>
        <taxon>Pelagomonadaceae</taxon>
        <taxon>Chrysophaeum</taxon>
    </lineage>
</organism>
<dbReference type="PROSITE" id="PS51917">
    <property type="entry name" value="PRU"/>
    <property type="match status" value="1"/>
</dbReference>
<dbReference type="PANTHER" id="PTHR12225">
    <property type="entry name" value="ADHESION REGULATING MOLECULE 1 110 KDA CELL MEMBRANE GLYCOPROTEIN"/>
    <property type="match status" value="1"/>
</dbReference>
<dbReference type="Pfam" id="PF16550">
    <property type="entry name" value="RPN13_C"/>
    <property type="match status" value="1"/>
</dbReference>
<evidence type="ECO:0000256" key="4">
    <source>
        <dbReference type="ARBA" id="ARBA00022942"/>
    </source>
</evidence>
<dbReference type="Proteomes" id="UP001230188">
    <property type="component" value="Unassembled WGS sequence"/>
</dbReference>
<comment type="caution">
    <text evidence="9">The sequence shown here is derived from an EMBL/GenBank/DDBJ whole genome shotgun (WGS) entry which is preliminary data.</text>
</comment>